<dbReference type="EMBL" id="PPTA01000003">
    <property type="protein sequence ID" value="TFB04703.1"/>
    <property type="molecule type" value="Genomic_DNA"/>
</dbReference>
<dbReference type="GeneID" id="300575024"/>
<comment type="caution">
    <text evidence="2">The sequence shown here is derived from an EMBL/GenBank/DDBJ whole genome shotgun (WGS) entry which is preliminary data.</text>
</comment>
<evidence type="ECO:0000256" key="1">
    <source>
        <dbReference type="SAM" id="Phobius"/>
    </source>
</evidence>
<sequence>MVSLEPPKQTSQPDPLILNSTPFTILLTTLLLLLFTPILLLNPRQPLILMTIPRALPHRLNRTPLQPLHQSPHKLHEPPRILIPLLHIPQHALPLQLIDPHVKDMQPQSQRNPLLILFIKTPSPKNPLHALHNIAFISPALDNPHLRSKNPSHQQQKLVQAQGLDMRPLRPQHAPKRAGPGLDAGVLQIVHEVRQVGGESLLRAGAVRHPEGVVEACPELAGVEGGERGAGREERLEGCEGFGAHFAVWLDC</sequence>
<keyword evidence="1" id="KW-1133">Transmembrane helix</keyword>
<accession>A0ABY2H8Z9</accession>
<reference evidence="2 3" key="1">
    <citation type="submission" date="2018-01" db="EMBL/GenBank/DDBJ databases">
        <title>Genome characterization of the sugarcane-associated fungus Trichoderma ghanense CCMA-1212 and their application in lignocelulose bioconversion.</title>
        <authorList>
            <person name="Steindorff A.S."/>
            <person name="Mendes T.D."/>
            <person name="Vilela E.S.D."/>
            <person name="Rodrigues D.S."/>
            <person name="Formighieri E.F."/>
            <person name="Melo I.S."/>
            <person name="Favaro L.C.L."/>
        </authorList>
    </citation>
    <scope>NUCLEOTIDE SEQUENCE [LARGE SCALE GENOMIC DNA]</scope>
    <source>
        <strain evidence="2 3">CCMA-1212</strain>
    </source>
</reference>
<name>A0ABY2H8Z9_9HYPO</name>
<feature type="transmembrane region" description="Helical" evidence="1">
    <location>
        <begin position="20"/>
        <end position="41"/>
    </location>
</feature>
<dbReference type="RefSeq" id="XP_073560904.1">
    <property type="nucleotide sequence ID" value="XM_073700574.1"/>
</dbReference>
<keyword evidence="1" id="KW-0472">Membrane</keyword>
<gene>
    <name evidence="2" type="ORF">CCMA1212_003220</name>
</gene>
<keyword evidence="3" id="KW-1185">Reference proteome</keyword>
<evidence type="ECO:0000313" key="3">
    <source>
        <dbReference type="Proteomes" id="UP001642720"/>
    </source>
</evidence>
<organism evidence="2 3">
    <name type="scientific">Trichoderma ghanense</name>
    <dbReference type="NCBI Taxonomy" id="65468"/>
    <lineage>
        <taxon>Eukaryota</taxon>
        <taxon>Fungi</taxon>
        <taxon>Dikarya</taxon>
        <taxon>Ascomycota</taxon>
        <taxon>Pezizomycotina</taxon>
        <taxon>Sordariomycetes</taxon>
        <taxon>Hypocreomycetidae</taxon>
        <taxon>Hypocreales</taxon>
        <taxon>Hypocreaceae</taxon>
        <taxon>Trichoderma</taxon>
    </lineage>
</organism>
<dbReference type="Proteomes" id="UP001642720">
    <property type="component" value="Unassembled WGS sequence"/>
</dbReference>
<evidence type="ECO:0000313" key="2">
    <source>
        <dbReference type="EMBL" id="TFB04703.1"/>
    </source>
</evidence>
<protein>
    <submittedName>
        <fullName evidence="2">Uncharacterized protein</fullName>
    </submittedName>
</protein>
<proteinExistence type="predicted"/>
<keyword evidence="1" id="KW-0812">Transmembrane</keyword>